<keyword evidence="6 8" id="KW-0131">Cell cycle</keyword>
<evidence type="ECO:0000256" key="3">
    <source>
        <dbReference type="ARBA" id="ARBA00018363"/>
    </source>
</evidence>
<evidence type="ECO:0000313" key="10">
    <source>
        <dbReference type="EMBL" id="KAF2747066.1"/>
    </source>
</evidence>
<dbReference type="GO" id="GO:0006270">
    <property type="term" value="P:DNA replication initiation"/>
    <property type="evidence" value="ECO:0007669"/>
    <property type="project" value="UniProtKB-UniRule"/>
</dbReference>
<comment type="similarity">
    <text evidence="2 8">Belongs to the SLD2 family.</text>
</comment>
<feature type="region of interest" description="Disordered" evidence="9">
    <location>
        <begin position="400"/>
        <end position="421"/>
    </location>
</feature>
<dbReference type="Gene3D" id="1.10.10.1460">
    <property type="match status" value="1"/>
</dbReference>
<name>A0A6A6VAZ5_9PLEO</name>
<keyword evidence="5 8" id="KW-0539">Nucleus</keyword>
<proteinExistence type="inferred from homology"/>
<reference evidence="10" key="1">
    <citation type="journal article" date="2020" name="Stud. Mycol.">
        <title>101 Dothideomycetes genomes: a test case for predicting lifestyles and emergence of pathogens.</title>
        <authorList>
            <person name="Haridas S."/>
            <person name="Albert R."/>
            <person name="Binder M."/>
            <person name="Bloem J."/>
            <person name="Labutti K."/>
            <person name="Salamov A."/>
            <person name="Andreopoulos B."/>
            <person name="Baker S."/>
            <person name="Barry K."/>
            <person name="Bills G."/>
            <person name="Bluhm B."/>
            <person name="Cannon C."/>
            <person name="Castanera R."/>
            <person name="Culley D."/>
            <person name="Daum C."/>
            <person name="Ezra D."/>
            <person name="Gonzalez J."/>
            <person name="Henrissat B."/>
            <person name="Kuo A."/>
            <person name="Liang C."/>
            <person name="Lipzen A."/>
            <person name="Lutzoni F."/>
            <person name="Magnuson J."/>
            <person name="Mondo S."/>
            <person name="Nolan M."/>
            <person name="Ohm R."/>
            <person name="Pangilinan J."/>
            <person name="Park H.-J."/>
            <person name="Ramirez L."/>
            <person name="Alfaro M."/>
            <person name="Sun H."/>
            <person name="Tritt A."/>
            <person name="Yoshinaga Y."/>
            <person name="Zwiers L.-H."/>
            <person name="Turgeon B."/>
            <person name="Goodwin S."/>
            <person name="Spatafora J."/>
            <person name="Crous P."/>
            <person name="Grigoriev I."/>
        </authorList>
    </citation>
    <scope>NUCLEOTIDE SEQUENCE</scope>
    <source>
        <strain evidence="10">CBS 119925</strain>
    </source>
</reference>
<dbReference type="AlphaFoldDB" id="A0A6A6VAZ5"/>
<comment type="function">
    <text evidence="7 8">Has a role in the initiation of DNA replication. Required at S-phase checkpoint.</text>
</comment>
<dbReference type="FunFam" id="1.10.10.1460:FF:000001">
    <property type="entry name" value="DNA replication regulator Sld2"/>
    <property type="match status" value="1"/>
</dbReference>
<keyword evidence="4 8" id="KW-0235">DNA replication</keyword>
<evidence type="ECO:0000256" key="6">
    <source>
        <dbReference type="ARBA" id="ARBA00023306"/>
    </source>
</evidence>
<feature type="compositionally biased region" description="Polar residues" evidence="9">
    <location>
        <begin position="105"/>
        <end position="115"/>
    </location>
</feature>
<evidence type="ECO:0000256" key="9">
    <source>
        <dbReference type="SAM" id="MobiDB-lite"/>
    </source>
</evidence>
<dbReference type="InterPro" id="IPR040203">
    <property type="entry name" value="Sld2"/>
</dbReference>
<dbReference type="GO" id="GO:0000727">
    <property type="term" value="P:double-strand break repair via break-induced replication"/>
    <property type="evidence" value="ECO:0007669"/>
    <property type="project" value="TreeGrafter"/>
</dbReference>
<evidence type="ECO:0000256" key="8">
    <source>
        <dbReference type="RuleBase" id="RU367067"/>
    </source>
</evidence>
<feature type="compositionally biased region" description="Acidic residues" evidence="9">
    <location>
        <begin position="322"/>
        <end position="332"/>
    </location>
</feature>
<dbReference type="GO" id="GO:0003688">
    <property type="term" value="F:DNA replication origin binding"/>
    <property type="evidence" value="ECO:0007669"/>
    <property type="project" value="TreeGrafter"/>
</dbReference>
<accession>A0A6A6VAZ5</accession>
<sequence>MDEAGIQTRCSTLRLELKAWEKSFAATHDGRKAGREDIKADVVISSKYKEYNKLRDILSGKRSPTTPSKRGATRPAPVHKSPQPQHDPTTTTTITPLKRKRDSGVSFTVETLPQSPLSPPCPDRIGPTPQRDGIVLGLFDLLESEQTPSKRRALGPIEANTLATPNKSKHLTVDFESPVISRHEKTPPSVGKQFLLSKFATPQKRKVEEEAETPSALRGLQTPAFLRRGGVLETEAVDENTPPRRKPWMRRTYGRTLSSVIQALKKQENDRLDEEADIMREMEMEAEGIVVPKKIVTKVFTAVEEKVVVQDSQAMPLGPDGIGEESDEEEAGVDANGQPTKVWKKRGQKRQTRRVIMRPNLHKPQPQAPHIIPTTRQEEYDSEASNTGILETQLHNNCSDIDDDDSDYATDASHTPKKRKVAVQKKVVAKEESKEGIVKKAARKIKATAHANYRRLKIKSKNGGGKGGKFGRRR</sequence>
<dbReference type="PANTHER" id="PTHR28124">
    <property type="entry name" value="DNA REPLICATION REGULATOR SLD2"/>
    <property type="match status" value="1"/>
</dbReference>
<dbReference type="Pfam" id="PF11719">
    <property type="entry name" value="Drc1-Sld2"/>
    <property type="match status" value="1"/>
</dbReference>
<keyword evidence="11" id="KW-1185">Reference proteome</keyword>
<evidence type="ECO:0000256" key="1">
    <source>
        <dbReference type="ARBA" id="ARBA00004123"/>
    </source>
</evidence>
<evidence type="ECO:0000256" key="5">
    <source>
        <dbReference type="ARBA" id="ARBA00023242"/>
    </source>
</evidence>
<dbReference type="Proteomes" id="UP000799440">
    <property type="component" value="Unassembled WGS sequence"/>
</dbReference>
<dbReference type="GO" id="GO:0031261">
    <property type="term" value="C:DNA replication preinitiation complex"/>
    <property type="evidence" value="ECO:0007669"/>
    <property type="project" value="TreeGrafter"/>
</dbReference>
<dbReference type="InterPro" id="IPR021110">
    <property type="entry name" value="DNA_rep_checkpnt_protein"/>
</dbReference>
<feature type="region of interest" description="Disordered" evidence="9">
    <location>
        <begin position="314"/>
        <end position="337"/>
    </location>
</feature>
<dbReference type="GO" id="GO:0003697">
    <property type="term" value="F:single-stranded DNA binding"/>
    <property type="evidence" value="ECO:0007669"/>
    <property type="project" value="TreeGrafter"/>
</dbReference>
<feature type="region of interest" description="Disordered" evidence="9">
    <location>
        <begin position="54"/>
        <end position="122"/>
    </location>
</feature>
<protein>
    <recommendedName>
        <fullName evidence="3 8">DNA replication regulator SLD2</fullName>
    </recommendedName>
</protein>
<evidence type="ECO:0000313" key="11">
    <source>
        <dbReference type="Proteomes" id="UP000799440"/>
    </source>
</evidence>
<dbReference type="PANTHER" id="PTHR28124:SF1">
    <property type="entry name" value="DNA REPLICATION REGULATOR SLD2"/>
    <property type="match status" value="1"/>
</dbReference>
<organism evidence="10 11">
    <name type="scientific">Sporormia fimetaria CBS 119925</name>
    <dbReference type="NCBI Taxonomy" id="1340428"/>
    <lineage>
        <taxon>Eukaryota</taxon>
        <taxon>Fungi</taxon>
        <taxon>Dikarya</taxon>
        <taxon>Ascomycota</taxon>
        <taxon>Pezizomycotina</taxon>
        <taxon>Dothideomycetes</taxon>
        <taxon>Pleosporomycetidae</taxon>
        <taxon>Pleosporales</taxon>
        <taxon>Sporormiaceae</taxon>
        <taxon>Sporormia</taxon>
    </lineage>
</organism>
<dbReference type="CDD" id="cd22289">
    <property type="entry name" value="RecQL4_SLD2_NTD"/>
    <property type="match status" value="1"/>
</dbReference>
<evidence type="ECO:0000256" key="2">
    <source>
        <dbReference type="ARBA" id="ARBA00007276"/>
    </source>
</evidence>
<evidence type="ECO:0000256" key="4">
    <source>
        <dbReference type="ARBA" id="ARBA00022705"/>
    </source>
</evidence>
<comment type="subcellular location">
    <subcellularLocation>
        <location evidence="1 8">Nucleus</location>
    </subcellularLocation>
</comment>
<dbReference type="OrthoDB" id="8775810at2759"/>
<dbReference type="EMBL" id="MU006574">
    <property type="protein sequence ID" value="KAF2747066.1"/>
    <property type="molecule type" value="Genomic_DNA"/>
</dbReference>
<gene>
    <name evidence="10" type="ORF">M011DRAFT_467961</name>
</gene>
<evidence type="ECO:0000256" key="7">
    <source>
        <dbReference type="ARBA" id="ARBA00025253"/>
    </source>
</evidence>
<dbReference type="GO" id="GO:1902977">
    <property type="term" value="P:mitotic DNA replication preinitiation complex assembly"/>
    <property type="evidence" value="ECO:0007669"/>
    <property type="project" value="TreeGrafter"/>
</dbReference>